<dbReference type="SFLD" id="SFLDG01129">
    <property type="entry name" value="C1.5:_HAD__Beta-PGM__Phosphata"/>
    <property type="match status" value="1"/>
</dbReference>
<gene>
    <name evidence="4" type="ORF">L2725_00065</name>
</gene>
<keyword evidence="5" id="KW-1185">Reference proteome</keyword>
<evidence type="ECO:0000256" key="2">
    <source>
        <dbReference type="ARBA" id="ARBA00022801"/>
    </source>
</evidence>
<evidence type="ECO:0000256" key="3">
    <source>
        <dbReference type="ARBA" id="ARBA00022842"/>
    </source>
</evidence>
<dbReference type="InterPro" id="IPR036412">
    <property type="entry name" value="HAD-like_sf"/>
</dbReference>
<organism evidence="4 5">
    <name type="scientific">Shewanella corallii</name>
    <dbReference type="NCBI Taxonomy" id="560080"/>
    <lineage>
        <taxon>Bacteria</taxon>
        <taxon>Pseudomonadati</taxon>
        <taxon>Pseudomonadota</taxon>
        <taxon>Gammaproteobacteria</taxon>
        <taxon>Alteromonadales</taxon>
        <taxon>Shewanellaceae</taxon>
        <taxon>Shewanella</taxon>
    </lineage>
</organism>
<dbReference type="PANTHER" id="PTHR46470">
    <property type="entry name" value="N-ACYLNEURAMINATE-9-PHOSPHATASE"/>
    <property type="match status" value="1"/>
</dbReference>
<dbReference type="EMBL" id="JAKIKT010000001">
    <property type="protein sequence ID" value="MCL2912185.1"/>
    <property type="molecule type" value="Genomic_DNA"/>
</dbReference>
<reference evidence="4 5" key="1">
    <citation type="submission" date="2022-01" db="EMBL/GenBank/DDBJ databases">
        <title>Whole genome-based taxonomy of the Shewanellaceae.</title>
        <authorList>
            <person name="Martin-Rodriguez A.J."/>
        </authorList>
    </citation>
    <scope>NUCLEOTIDE SEQUENCE [LARGE SCALE GENOMIC DNA]</scope>
    <source>
        <strain evidence="4 5">DSM 21332</strain>
    </source>
</reference>
<protein>
    <submittedName>
        <fullName evidence="4">HAD-IA family hydrolase</fullName>
    </submittedName>
</protein>
<proteinExistence type="predicted"/>
<evidence type="ECO:0000256" key="1">
    <source>
        <dbReference type="ARBA" id="ARBA00001946"/>
    </source>
</evidence>
<dbReference type="RefSeq" id="WP_249246980.1">
    <property type="nucleotide sequence ID" value="NZ_JAKIKT010000001.1"/>
</dbReference>
<dbReference type="SFLD" id="SFLDS00003">
    <property type="entry name" value="Haloacid_Dehalogenase"/>
    <property type="match status" value="1"/>
</dbReference>
<dbReference type="Gene3D" id="1.20.120.1600">
    <property type="match status" value="1"/>
</dbReference>
<evidence type="ECO:0000313" key="5">
    <source>
        <dbReference type="Proteomes" id="UP001202831"/>
    </source>
</evidence>
<dbReference type="InterPro" id="IPR051400">
    <property type="entry name" value="HAD-like_hydrolase"/>
</dbReference>
<dbReference type="Pfam" id="PF00702">
    <property type="entry name" value="Hydrolase"/>
    <property type="match status" value="1"/>
</dbReference>
<dbReference type="NCBIfam" id="TIGR01549">
    <property type="entry name" value="HAD-SF-IA-v1"/>
    <property type="match status" value="1"/>
</dbReference>
<comment type="caution">
    <text evidence="4">The sequence shown here is derived from an EMBL/GenBank/DDBJ whole genome shotgun (WGS) entry which is preliminary data.</text>
</comment>
<dbReference type="SUPFAM" id="SSF56784">
    <property type="entry name" value="HAD-like"/>
    <property type="match status" value="1"/>
</dbReference>
<dbReference type="GO" id="GO:0016787">
    <property type="term" value="F:hydrolase activity"/>
    <property type="evidence" value="ECO:0007669"/>
    <property type="project" value="UniProtKB-KW"/>
</dbReference>
<dbReference type="PANTHER" id="PTHR46470:SF4">
    <property type="entry name" value="5-AMINO-6-(5-PHOSPHO-D-RIBITYLAMINO)URACIL PHOSPHATASE YIGB"/>
    <property type="match status" value="1"/>
</dbReference>
<dbReference type="InterPro" id="IPR006439">
    <property type="entry name" value="HAD-SF_hydro_IA"/>
</dbReference>
<comment type="cofactor">
    <cofactor evidence="1">
        <name>Mg(2+)</name>
        <dbReference type="ChEBI" id="CHEBI:18420"/>
    </cofactor>
</comment>
<name>A0ABT0N1X1_9GAMM</name>
<evidence type="ECO:0000313" key="4">
    <source>
        <dbReference type="EMBL" id="MCL2912185.1"/>
    </source>
</evidence>
<keyword evidence="2 4" id="KW-0378">Hydrolase</keyword>
<accession>A0ABT0N1X1</accession>
<sequence length="237" mass="26235">MKIYLRPGNVSVLSFDLDDTLYDNRPVIRTARARLNDHLCSRFNAAHEWSDSDWLACKRLVVRANPALLNDTGACREAVLTRALTLWGYSPDQVKREVAQAMECFLHYRSDFSVPEDTLALLAQLDEKYVLVGITNGNVDADKIGLGELMRFVLHPGQGVRMKPWGDMFEQACERLAVTPAEILHVGDSWSSDVQGARRAGCYSAWLNPGVGAEPSIPGAGSLPHLELAKLSELTQI</sequence>
<dbReference type="InterPro" id="IPR023214">
    <property type="entry name" value="HAD_sf"/>
</dbReference>
<keyword evidence="3" id="KW-0460">Magnesium</keyword>
<dbReference type="Proteomes" id="UP001202831">
    <property type="component" value="Unassembled WGS sequence"/>
</dbReference>
<dbReference type="Gene3D" id="3.40.50.1000">
    <property type="entry name" value="HAD superfamily/HAD-like"/>
    <property type="match status" value="1"/>
</dbReference>